<comment type="caution">
    <text evidence="1">The sequence shown here is derived from an EMBL/GenBank/DDBJ whole genome shotgun (WGS) entry which is preliminary data.</text>
</comment>
<organism evidence="1 2">
    <name type="scientific">Rhizodiscina lignyota</name>
    <dbReference type="NCBI Taxonomy" id="1504668"/>
    <lineage>
        <taxon>Eukaryota</taxon>
        <taxon>Fungi</taxon>
        <taxon>Dikarya</taxon>
        <taxon>Ascomycota</taxon>
        <taxon>Pezizomycotina</taxon>
        <taxon>Dothideomycetes</taxon>
        <taxon>Pleosporomycetidae</taxon>
        <taxon>Aulographales</taxon>
        <taxon>Rhizodiscinaceae</taxon>
        <taxon>Rhizodiscina</taxon>
    </lineage>
</organism>
<reference evidence="1" key="1">
    <citation type="journal article" date="2020" name="Stud. Mycol.">
        <title>101 Dothideomycetes genomes: a test case for predicting lifestyles and emergence of pathogens.</title>
        <authorList>
            <person name="Haridas S."/>
            <person name="Albert R."/>
            <person name="Binder M."/>
            <person name="Bloem J."/>
            <person name="Labutti K."/>
            <person name="Salamov A."/>
            <person name="Andreopoulos B."/>
            <person name="Baker S."/>
            <person name="Barry K."/>
            <person name="Bills G."/>
            <person name="Bluhm B."/>
            <person name="Cannon C."/>
            <person name="Castanera R."/>
            <person name="Culley D."/>
            <person name="Daum C."/>
            <person name="Ezra D."/>
            <person name="Gonzalez J."/>
            <person name="Henrissat B."/>
            <person name="Kuo A."/>
            <person name="Liang C."/>
            <person name="Lipzen A."/>
            <person name="Lutzoni F."/>
            <person name="Magnuson J."/>
            <person name="Mondo S."/>
            <person name="Nolan M."/>
            <person name="Ohm R."/>
            <person name="Pangilinan J."/>
            <person name="Park H.-J."/>
            <person name="Ramirez L."/>
            <person name="Alfaro M."/>
            <person name="Sun H."/>
            <person name="Tritt A."/>
            <person name="Yoshinaga Y."/>
            <person name="Zwiers L.-H."/>
            <person name="Turgeon B."/>
            <person name="Goodwin S."/>
            <person name="Spatafora J."/>
            <person name="Crous P."/>
            <person name="Grigoriev I."/>
        </authorList>
    </citation>
    <scope>NUCLEOTIDE SEQUENCE</scope>
    <source>
        <strain evidence="1">CBS 133067</strain>
    </source>
</reference>
<dbReference type="Gene3D" id="3.30.710.10">
    <property type="entry name" value="Potassium Channel Kv1.1, Chain A"/>
    <property type="match status" value="1"/>
</dbReference>
<dbReference type="OrthoDB" id="9997739at2759"/>
<dbReference type="Proteomes" id="UP000799772">
    <property type="component" value="Unassembled WGS sequence"/>
</dbReference>
<dbReference type="AlphaFoldDB" id="A0A9P4I056"/>
<keyword evidence="2" id="KW-1185">Reference proteome</keyword>
<evidence type="ECO:0000313" key="1">
    <source>
        <dbReference type="EMBL" id="KAF2092510.1"/>
    </source>
</evidence>
<dbReference type="EMBL" id="ML978145">
    <property type="protein sequence ID" value="KAF2092510.1"/>
    <property type="molecule type" value="Genomic_DNA"/>
</dbReference>
<gene>
    <name evidence="1" type="ORF">NA57DRAFT_82226</name>
</gene>
<accession>A0A9P4I056</accession>
<evidence type="ECO:0008006" key="3">
    <source>
        <dbReference type="Google" id="ProtNLM"/>
    </source>
</evidence>
<dbReference type="PANTHER" id="PTHR47843">
    <property type="entry name" value="BTB DOMAIN-CONTAINING PROTEIN-RELATED"/>
    <property type="match status" value="1"/>
</dbReference>
<protein>
    <recommendedName>
        <fullName evidence="3">BTB domain-containing protein</fullName>
    </recommendedName>
</protein>
<sequence length="326" mass="37502">MQEEIFTSELFTFILGAERKTITVHSKAIARLAPSLDKLINGPLREAQEKVVRWDDIEVGDFVRFCQFAYAGDYTPPEPRVYISVRQDTHKFSQDDGKKPVDTEIQNEADYDPVPPSAPSCLFDDTPPPAEYEVAEESPPAGNEIWAGWNHGQSMTKKEQRRLQKLGWERVSQPKTESKISKLRAEFRSKMFPESRTWNALNNLYQTVANTDPKQDFTPVFVGHARLYVLGNKYGIDNLSSMALHKLHKTLGLFDLFEARIPDVIELVRYIYENTLDSDDELRVLVMDYITSEIDSIGRHAEFRSLLKEGGDFVVDFWDKIQRHLL</sequence>
<dbReference type="InterPro" id="IPR011333">
    <property type="entry name" value="SKP1/BTB/POZ_sf"/>
</dbReference>
<evidence type="ECO:0000313" key="2">
    <source>
        <dbReference type="Proteomes" id="UP000799772"/>
    </source>
</evidence>
<proteinExistence type="predicted"/>
<name>A0A9P4I056_9PEZI</name>